<accession>A0A853CM13</accession>
<dbReference type="InterPro" id="IPR052179">
    <property type="entry name" value="DD-CPase-like"/>
</dbReference>
<evidence type="ECO:0000259" key="2">
    <source>
        <dbReference type="Pfam" id="PF02557"/>
    </source>
</evidence>
<comment type="caution">
    <text evidence="3">The sequence shown here is derived from an EMBL/GenBank/DDBJ whole genome shotgun (WGS) entry which is preliminary data.</text>
</comment>
<dbReference type="SUPFAM" id="SSF55166">
    <property type="entry name" value="Hedgehog/DD-peptidase"/>
    <property type="match status" value="1"/>
</dbReference>
<evidence type="ECO:0000256" key="1">
    <source>
        <dbReference type="SAM" id="MobiDB-lite"/>
    </source>
</evidence>
<proteinExistence type="predicted"/>
<dbReference type="Pfam" id="PF02557">
    <property type="entry name" value="VanY"/>
    <property type="match status" value="1"/>
</dbReference>
<evidence type="ECO:0000313" key="3">
    <source>
        <dbReference type="EMBL" id="NYJ08221.1"/>
    </source>
</evidence>
<dbReference type="GO" id="GO:0006508">
    <property type="term" value="P:proteolysis"/>
    <property type="evidence" value="ECO:0007669"/>
    <property type="project" value="InterPro"/>
</dbReference>
<keyword evidence="4" id="KW-1185">Reference proteome</keyword>
<dbReference type="Gene3D" id="3.30.1380.10">
    <property type="match status" value="1"/>
</dbReference>
<name>A0A853CM13_9ACTN</name>
<feature type="compositionally biased region" description="Basic and acidic residues" evidence="1">
    <location>
        <begin position="59"/>
        <end position="83"/>
    </location>
</feature>
<dbReference type="EMBL" id="JACBZT010000001">
    <property type="protein sequence ID" value="NYJ08221.1"/>
    <property type="molecule type" value="Genomic_DNA"/>
</dbReference>
<dbReference type="AlphaFoldDB" id="A0A853CM13"/>
<dbReference type="Proteomes" id="UP000541969">
    <property type="component" value="Unassembled WGS sequence"/>
</dbReference>
<protein>
    <recommendedName>
        <fullName evidence="2">D-alanyl-D-alanine carboxypeptidase-like core domain-containing protein</fullName>
    </recommendedName>
</protein>
<dbReference type="InterPro" id="IPR003709">
    <property type="entry name" value="VanY-like_core_dom"/>
</dbReference>
<reference evidence="3 4" key="1">
    <citation type="submission" date="2020-07" db="EMBL/GenBank/DDBJ databases">
        <title>Sequencing the genomes of 1000 actinobacteria strains.</title>
        <authorList>
            <person name="Klenk H.-P."/>
        </authorList>
    </citation>
    <scope>NUCLEOTIDE SEQUENCE [LARGE SCALE GENOMIC DNA]</scope>
    <source>
        <strain evidence="3 4">DSM 104001</strain>
    </source>
</reference>
<dbReference type="RefSeq" id="WP_218859392.1">
    <property type="nucleotide sequence ID" value="NZ_JACBZT010000001.1"/>
</dbReference>
<dbReference type="GO" id="GO:0008233">
    <property type="term" value="F:peptidase activity"/>
    <property type="evidence" value="ECO:0007669"/>
    <property type="project" value="InterPro"/>
</dbReference>
<dbReference type="CDD" id="cd14846">
    <property type="entry name" value="Peptidase_M15_like"/>
    <property type="match status" value="1"/>
</dbReference>
<feature type="domain" description="D-alanyl-D-alanine carboxypeptidase-like core" evidence="2">
    <location>
        <begin position="89"/>
        <end position="168"/>
    </location>
</feature>
<sequence length="208" mass="22209">MTSMRTTPRPRASSASSAARRLVPVAAGLVLLTATVLAGTRAAPRVGTAVPAGPAQAQERNDREVPDDPRLREDHVDPFDDGHPAITGLRPALRAALQDAARDADAQGVDMWVTSGRRSLAYQQELLDEAVRRYGSLDEALRFVASPDTSRHVTGDAVDIGPTEADDWMIRHGADHGLCQTYANELWHFELATEPGGTCPAPRADAAG</sequence>
<organism evidence="3 4">
    <name type="scientific">Petropleomorpha daqingensis</name>
    <dbReference type="NCBI Taxonomy" id="2026353"/>
    <lineage>
        <taxon>Bacteria</taxon>
        <taxon>Bacillati</taxon>
        <taxon>Actinomycetota</taxon>
        <taxon>Actinomycetes</taxon>
        <taxon>Geodermatophilales</taxon>
        <taxon>Geodermatophilaceae</taxon>
        <taxon>Petropleomorpha</taxon>
    </lineage>
</organism>
<gene>
    <name evidence="3" type="ORF">GGQ55_004499</name>
</gene>
<dbReference type="InterPro" id="IPR009045">
    <property type="entry name" value="Zn_M74/Hedgehog-like"/>
</dbReference>
<evidence type="ECO:0000313" key="4">
    <source>
        <dbReference type="Proteomes" id="UP000541969"/>
    </source>
</evidence>
<dbReference type="PANTHER" id="PTHR34385:SF1">
    <property type="entry name" value="PEPTIDOGLYCAN L-ALANYL-D-GLUTAMATE ENDOPEPTIDASE CWLK"/>
    <property type="match status" value="1"/>
</dbReference>
<feature type="region of interest" description="Disordered" evidence="1">
    <location>
        <begin position="47"/>
        <end position="87"/>
    </location>
</feature>
<dbReference type="PANTHER" id="PTHR34385">
    <property type="entry name" value="D-ALANYL-D-ALANINE CARBOXYPEPTIDASE"/>
    <property type="match status" value="1"/>
</dbReference>